<dbReference type="InterPro" id="IPR050078">
    <property type="entry name" value="Ribosomal_L11_MeTrfase_PrmA"/>
</dbReference>
<name>A0AAD1W183_PELCU</name>
<comment type="catalytic activity">
    <reaction evidence="7">
        <text>L-lysyl-[protein] + 3 S-adenosyl-L-methionine = N(6),N(6),N(6)-trimethyl-L-lysyl-[protein] + 3 S-adenosyl-L-homocysteine + 3 H(+)</text>
        <dbReference type="Rhea" id="RHEA:54192"/>
        <dbReference type="Rhea" id="RHEA-COMP:9752"/>
        <dbReference type="Rhea" id="RHEA-COMP:13826"/>
        <dbReference type="ChEBI" id="CHEBI:15378"/>
        <dbReference type="ChEBI" id="CHEBI:29969"/>
        <dbReference type="ChEBI" id="CHEBI:57856"/>
        <dbReference type="ChEBI" id="CHEBI:59789"/>
        <dbReference type="ChEBI" id="CHEBI:61961"/>
    </reaction>
    <physiologicalReaction direction="left-to-right" evidence="7">
        <dbReference type="Rhea" id="RHEA:54193"/>
    </physiologicalReaction>
</comment>
<evidence type="ECO:0000313" key="9">
    <source>
        <dbReference type="Proteomes" id="UP001295444"/>
    </source>
</evidence>
<dbReference type="GO" id="GO:0032259">
    <property type="term" value="P:methylation"/>
    <property type="evidence" value="ECO:0007669"/>
    <property type="project" value="UniProtKB-KW"/>
</dbReference>
<protein>
    <recommendedName>
        <fullName evidence="4">Electron transfer flavoprotein beta subunit lysine methyltransferase</fullName>
    </recommendedName>
    <alternativeName>
        <fullName evidence="6">ETFB lysine methyltransferase</fullName>
    </alternativeName>
    <alternativeName>
        <fullName evidence="5">Protein N-lysine methyltransferase METTL20</fullName>
    </alternativeName>
</protein>
<evidence type="ECO:0000313" key="8">
    <source>
        <dbReference type="EMBL" id="CAH2276529.1"/>
    </source>
</evidence>
<keyword evidence="2" id="KW-0808">Transferase</keyword>
<dbReference type="Proteomes" id="UP001295444">
    <property type="component" value="Chromosome 03"/>
</dbReference>
<evidence type="ECO:0000256" key="2">
    <source>
        <dbReference type="ARBA" id="ARBA00022679"/>
    </source>
</evidence>
<dbReference type="PANTHER" id="PTHR43648:SF1">
    <property type="entry name" value="ELECTRON TRANSFER FLAVOPROTEIN BETA SUBUNIT LYSINE METHYLTRANSFERASE"/>
    <property type="match status" value="1"/>
</dbReference>
<evidence type="ECO:0000256" key="3">
    <source>
        <dbReference type="ARBA" id="ARBA00037932"/>
    </source>
</evidence>
<dbReference type="InterPro" id="IPR029063">
    <property type="entry name" value="SAM-dependent_MTases_sf"/>
</dbReference>
<evidence type="ECO:0000256" key="6">
    <source>
        <dbReference type="ARBA" id="ARBA00042266"/>
    </source>
</evidence>
<evidence type="ECO:0000256" key="4">
    <source>
        <dbReference type="ARBA" id="ARBA00040322"/>
    </source>
</evidence>
<comment type="similarity">
    <text evidence="3">Belongs to the methyltransferase superfamily. ETFBKMT family.</text>
</comment>
<dbReference type="PANTHER" id="PTHR43648">
    <property type="entry name" value="ELECTRON TRANSFER FLAVOPROTEIN BETA SUBUNIT LYSINE METHYLTRANSFERASE"/>
    <property type="match status" value="1"/>
</dbReference>
<dbReference type="AlphaFoldDB" id="A0AAD1W183"/>
<evidence type="ECO:0000256" key="7">
    <source>
        <dbReference type="ARBA" id="ARBA00049497"/>
    </source>
</evidence>
<gene>
    <name evidence="8" type="ORF">PECUL_23A039838</name>
</gene>
<dbReference type="CDD" id="cd02440">
    <property type="entry name" value="AdoMet_MTases"/>
    <property type="match status" value="1"/>
</dbReference>
<keyword evidence="1 8" id="KW-0489">Methyltransferase</keyword>
<dbReference type="GO" id="GO:0016279">
    <property type="term" value="F:protein-lysine N-methyltransferase activity"/>
    <property type="evidence" value="ECO:0007669"/>
    <property type="project" value="TreeGrafter"/>
</dbReference>
<evidence type="ECO:0000256" key="1">
    <source>
        <dbReference type="ARBA" id="ARBA00022603"/>
    </source>
</evidence>
<reference evidence="8" key="1">
    <citation type="submission" date="2022-03" db="EMBL/GenBank/DDBJ databases">
        <authorList>
            <person name="Alioto T."/>
            <person name="Alioto T."/>
            <person name="Gomez Garrido J."/>
        </authorList>
    </citation>
    <scope>NUCLEOTIDE SEQUENCE</scope>
</reference>
<keyword evidence="9" id="KW-1185">Reference proteome</keyword>
<dbReference type="Pfam" id="PF06325">
    <property type="entry name" value="PrmA"/>
    <property type="match status" value="1"/>
</dbReference>
<dbReference type="GO" id="GO:0005759">
    <property type="term" value="C:mitochondrial matrix"/>
    <property type="evidence" value="ECO:0007669"/>
    <property type="project" value="TreeGrafter"/>
</dbReference>
<accession>A0AAD1W183</accession>
<organism evidence="8 9">
    <name type="scientific">Pelobates cultripes</name>
    <name type="common">Western spadefoot toad</name>
    <dbReference type="NCBI Taxonomy" id="61616"/>
    <lineage>
        <taxon>Eukaryota</taxon>
        <taxon>Metazoa</taxon>
        <taxon>Chordata</taxon>
        <taxon>Craniata</taxon>
        <taxon>Vertebrata</taxon>
        <taxon>Euteleostomi</taxon>
        <taxon>Amphibia</taxon>
        <taxon>Batrachia</taxon>
        <taxon>Anura</taxon>
        <taxon>Pelobatoidea</taxon>
        <taxon>Pelobatidae</taxon>
        <taxon>Pelobates</taxon>
    </lineage>
</organism>
<dbReference type="EMBL" id="OW240914">
    <property type="protein sequence ID" value="CAH2276529.1"/>
    <property type="molecule type" value="Genomic_DNA"/>
</dbReference>
<dbReference type="SUPFAM" id="SSF53335">
    <property type="entry name" value="S-adenosyl-L-methionine-dependent methyltransferases"/>
    <property type="match status" value="1"/>
</dbReference>
<sequence>MLTLCRALLLRAPSAGQRSYSATSLKNFIVQHTEVVSEHLTPELRLHLLTPRCKHWYLPSDLWPYEDPYWAIYWPGGQALARYILDNPDVVRMRRVLDLGCGCGAAGIAAEMSGASYVLANDIDPVAGAAFSLNCQLNNLKPLAFSTENILAREGENWNLIVLGDMFYDEKLADHLHLWLRHCIAKHKTQVLIGDPGRFQFVSHPIQKQLKKMAEYSLPERVQQENYGLSTTAVWCYEP</sequence>
<proteinExistence type="inferred from homology"/>
<dbReference type="Gene3D" id="3.40.50.150">
    <property type="entry name" value="Vaccinia Virus protein VP39"/>
    <property type="match status" value="1"/>
</dbReference>
<evidence type="ECO:0000256" key="5">
    <source>
        <dbReference type="ARBA" id="ARBA00041867"/>
    </source>
</evidence>